<feature type="non-terminal residue" evidence="1">
    <location>
        <position position="1"/>
    </location>
</feature>
<dbReference type="Proteomes" id="UP000031186">
    <property type="component" value="Unassembled WGS sequence"/>
</dbReference>
<dbReference type="OrthoDB" id="21502at2759"/>
<gene>
    <name evidence="1" type="ORF">MAN_01079</name>
</gene>
<name>A0A0B4FBK2_METAF</name>
<reference evidence="1 2" key="1">
    <citation type="journal article" date="2014" name="Proc. Natl. Acad. Sci. U.S.A.">
        <title>Trajectory and genomic determinants of fungal-pathogen speciation and host adaptation.</title>
        <authorList>
            <person name="Hu X."/>
            <person name="Xiao G."/>
            <person name="Zheng P."/>
            <person name="Shang Y."/>
            <person name="Su Y."/>
            <person name="Zhang X."/>
            <person name="Liu X."/>
            <person name="Zhan S."/>
            <person name="St Leger R.J."/>
            <person name="Wang C."/>
        </authorList>
    </citation>
    <scope>NUCLEOTIDE SEQUENCE [LARGE SCALE GENOMIC DNA]</scope>
    <source>
        <strain evidence="1 2">ARSEF 549</strain>
    </source>
</reference>
<dbReference type="HOGENOM" id="CLU_029797_2_1_1"/>
<evidence type="ECO:0000313" key="2">
    <source>
        <dbReference type="Proteomes" id="UP000031186"/>
    </source>
</evidence>
<dbReference type="VEuPathDB" id="FungiDB:MAN_01079"/>
<organism evidence="1 2">
    <name type="scientific">Metarhizium anisopliae (strain ARSEF 549)</name>
    <dbReference type="NCBI Taxonomy" id="3151832"/>
    <lineage>
        <taxon>Eukaryota</taxon>
        <taxon>Fungi</taxon>
        <taxon>Dikarya</taxon>
        <taxon>Ascomycota</taxon>
        <taxon>Pezizomycotina</taxon>
        <taxon>Sordariomycetes</taxon>
        <taxon>Hypocreomycetidae</taxon>
        <taxon>Hypocreales</taxon>
        <taxon>Clavicipitaceae</taxon>
        <taxon>Metarhizium</taxon>
    </lineage>
</organism>
<accession>A0A0B4FBK2</accession>
<dbReference type="AlphaFoldDB" id="A0A0B4FBK2"/>
<evidence type="ECO:0000313" key="1">
    <source>
        <dbReference type="EMBL" id="KID71480.1"/>
    </source>
</evidence>
<proteinExistence type="predicted"/>
<comment type="caution">
    <text evidence="1">The sequence shown here is derived from an EMBL/GenBank/DDBJ whole genome shotgun (WGS) entry which is preliminary data.</text>
</comment>
<dbReference type="EMBL" id="AZNF01000001">
    <property type="protein sequence ID" value="KID71480.1"/>
    <property type="molecule type" value="Genomic_DNA"/>
</dbReference>
<keyword evidence="2" id="KW-1185">Reference proteome</keyword>
<protein>
    <submittedName>
        <fullName evidence="1">BCL5p</fullName>
    </submittedName>
</protein>
<sequence>MGFSCCGRRPKKAGTEKLTPVHDEVVYPLHFLDQSTLQQELVTWVLSFNDVLSVVPLHQSLCTLLEIGDWKKLGTRLRVRHAEADHLLSQNDGLMEAYAPKVFTAQNPPCTFFHEKFFDTPIQRDPIGKHFILPNKRAFTQRYPSDYRRLFLPPGVPSTVQDIVDGGLSQLVLRVLSFRDATVVTLSWPPNSMDTAGFKALLQNWSLCMAGRTDEVATVFGAREDVLANLVMSAEEKKNLDELRVDSKLKALSQNPISKWWRRRSHKPLQSRMVFIPQAIYDDFMKEIREDIAGILEDDDQRPVTTAADIILAWISKLQAAADLKPRGVLSTSLVNLRCRMSTLRDPSGEYLQNLTLPCYSYISPEEATDTIGAIALQHKHNMQDQTSEHQLLALAKHIIDKKKRGKNPLPIYNVSRIPLLEFHNFSPLQLFSAADFSPAVVCTDAFDGPRWNPPGRMTAAYYLMESTNFDESVCAVLGKDLGGNFWMTCQLEPEVWVKVEEELYNLQKTVNSPTSGHCIRFYDYSARKVSVRSTF</sequence>